<proteinExistence type="predicted"/>
<evidence type="ECO:0000256" key="3">
    <source>
        <dbReference type="SAM" id="SignalP"/>
    </source>
</evidence>
<evidence type="ECO:0000256" key="2">
    <source>
        <dbReference type="SAM" id="MobiDB-lite"/>
    </source>
</evidence>
<sequence length="565" mass="66480">MSTMTLSRRYLLFYLFVSSTLTYGSSRRIPRGASCPSCSQDCPEALTVKLPRDSQELNLRDFSITSYQNSPYFRLTQERMSQDEVHDNILLNHNSMFHGNRKFPQQQSNQNRFNNSPKFLDRQETFSQNEPASKYPLVVPSRRIFDRSENLFFRNPRNKNSEFLSEDDKMMKDNKRIQEISTRVKSLWKNSRDTSATQPERSFFKVENIHQPPQEDAIDKERSAIKKFSSSANQFKYSQERYNPVEFDSSEVERIPYKSYNKDTELSESTEELFDDWDVAKESSQSSNLDRLRNNPLEVHPAKETEITVKNDNKKINSNYNYNIPQNSHIWKLRENEKFFDSSIRTNPRLFKNKDDKDVKEYFEDETEQNSVEVVRDNPHILSQNTWKDTENEELLDNLDFIDENSQETEELELYSERNNKYSQEKDVIFQDEAYTSAEITHAPTITAHNAYIIPRYLNIVNVNDKNYPIKSEMQELSEIENSVRAISEEGMNQRFFEDETVVENRGHVQDLIFPKNTFEKEYSNSAADKQNDTRTKNETVTKTDLDISDNMEDLSLETTENSPV</sequence>
<feature type="compositionally biased region" description="Basic and acidic residues" evidence="2">
    <location>
        <begin position="530"/>
        <end position="546"/>
    </location>
</feature>
<accession>A0AAW2G6S9</accession>
<evidence type="ECO:0000313" key="4">
    <source>
        <dbReference type="EMBL" id="KAL0122936.1"/>
    </source>
</evidence>
<feature type="region of interest" description="Disordered" evidence="2">
    <location>
        <begin position="523"/>
        <end position="565"/>
    </location>
</feature>
<dbReference type="Proteomes" id="UP001430953">
    <property type="component" value="Unassembled WGS sequence"/>
</dbReference>
<comment type="caution">
    <text evidence="4">The sequence shown here is derived from an EMBL/GenBank/DDBJ whole genome shotgun (WGS) entry which is preliminary data.</text>
</comment>
<feature type="coiled-coil region" evidence="1">
    <location>
        <begin position="392"/>
        <end position="425"/>
    </location>
</feature>
<keyword evidence="5" id="KW-1185">Reference proteome</keyword>
<evidence type="ECO:0000256" key="1">
    <source>
        <dbReference type="SAM" id="Coils"/>
    </source>
</evidence>
<feature type="compositionally biased region" description="Acidic residues" evidence="2">
    <location>
        <begin position="547"/>
        <end position="556"/>
    </location>
</feature>
<keyword evidence="3" id="KW-0732">Signal</keyword>
<evidence type="ECO:0000313" key="5">
    <source>
        <dbReference type="Proteomes" id="UP001430953"/>
    </source>
</evidence>
<organism evidence="4 5">
    <name type="scientific">Cardiocondyla obscurior</name>
    <dbReference type="NCBI Taxonomy" id="286306"/>
    <lineage>
        <taxon>Eukaryota</taxon>
        <taxon>Metazoa</taxon>
        <taxon>Ecdysozoa</taxon>
        <taxon>Arthropoda</taxon>
        <taxon>Hexapoda</taxon>
        <taxon>Insecta</taxon>
        <taxon>Pterygota</taxon>
        <taxon>Neoptera</taxon>
        <taxon>Endopterygota</taxon>
        <taxon>Hymenoptera</taxon>
        <taxon>Apocrita</taxon>
        <taxon>Aculeata</taxon>
        <taxon>Formicoidea</taxon>
        <taxon>Formicidae</taxon>
        <taxon>Myrmicinae</taxon>
        <taxon>Cardiocondyla</taxon>
    </lineage>
</organism>
<feature type="chain" id="PRO_5043587487" evidence="3">
    <location>
        <begin position="27"/>
        <end position="565"/>
    </location>
</feature>
<gene>
    <name evidence="4" type="ORF">PUN28_007538</name>
</gene>
<protein>
    <submittedName>
        <fullName evidence="4">Uncharacterized protein</fullName>
    </submittedName>
</protein>
<dbReference type="AlphaFoldDB" id="A0AAW2G6S9"/>
<name>A0AAW2G6S9_9HYME</name>
<feature type="signal peptide" evidence="3">
    <location>
        <begin position="1"/>
        <end position="26"/>
    </location>
</feature>
<keyword evidence="1" id="KW-0175">Coiled coil</keyword>
<reference evidence="4 5" key="1">
    <citation type="submission" date="2023-03" db="EMBL/GenBank/DDBJ databases">
        <title>High recombination rates correlate with genetic variation in Cardiocondyla obscurior ants.</title>
        <authorList>
            <person name="Errbii M."/>
        </authorList>
    </citation>
    <scope>NUCLEOTIDE SEQUENCE [LARGE SCALE GENOMIC DNA]</scope>
    <source>
        <strain evidence="4">Alpha-2009</strain>
        <tissue evidence="4">Whole body</tissue>
    </source>
</reference>
<dbReference type="EMBL" id="JADYXP020000006">
    <property type="protein sequence ID" value="KAL0122936.1"/>
    <property type="molecule type" value="Genomic_DNA"/>
</dbReference>